<dbReference type="EMBL" id="JAJSOW010000003">
    <property type="protein sequence ID" value="KAI9195831.1"/>
    <property type="molecule type" value="Genomic_DNA"/>
</dbReference>
<proteinExistence type="predicted"/>
<dbReference type="GO" id="GO:0043424">
    <property type="term" value="F:protein histidine kinase binding"/>
    <property type="evidence" value="ECO:0007669"/>
    <property type="project" value="UniProtKB-UniRule"/>
</dbReference>
<dbReference type="GO" id="GO:0000160">
    <property type="term" value="P:phosphorelay signal transduction system"/>
    <property type="evidence" value="ECO:0007669"/>
    <property type="project" value="UniProtKB-UniRule"/>
</dbReference>
<dbReference type="AlphaFoldDB" id="A0AAD5JLL3"/>
<reference evidence="4" key="2">
    <citation type="submission" date="2023-02" db="EMBL/GenBank/DDBJ databases">
        <authorList>
            <person name="Swenson N.G."/>
            <person name="Wegrzyn J.L."/>
            <person name="Mcevoy S.L."/>
        </authorList>
    </citation>
    <scope>NUCLEOTIDE SEQUENCE</scope>
    <source>
        <strain evidence="4">91603</strain>
        <tissue evidence="4">Leaf</tissue>
    </source>
</reference>
<comment type="subcellular location">
    <subcellularLocation>
        <location evidence="2">Cytoplasm</location>
        <location evidence="2">Cytosol</location>
    </subcellularLocation>
    <subcellularLocation>
        <location evidence="2">Nucleus</location>
    </subcellularLocation>
</comment>
<sequence>MEGPNLKQQLGRFIRYKHDQGILDHHFQDVRGLQGPENPRFVSEMITTFINDADVAMATVTRLLMNNNEVLNFDNLFSIVHPLKGSSARWCDKASALDFLIFYSKNLSKNEIELLCVILRRCWWRRNQLIHHMGFKSDEVVVDWAEKILVGYRKADKGIKDENIVNCHKVEQDIRWERPKKGLLKINTDVTIHSNKNFISFGIVIRNRNGLLFSKRYREFHSAVAEACAIFRCICFAVDAGLLPAVVESDSKTVVDLSTLMTLPRRILGLLYLTLFTM</sequence>
<dbReference type="InterPro" id="IPR044730">
    <property type="entry name" value="RNase_H-like_dom_plant"/>
</dbReference>
<dbReference type="Pfam" id="PF13456">
    <property type="entry name" value="RVT_3"/>
    <property type="match status" value="1"/>
</dbReference>
<dbReference type="InterPro" id="IPR002156">
    <property type="entry name" value="RNaseH_domain"/>
</dbReference>
<dbReference type="SUPFAM" id="SSF47226">
    <property type="entry name" value="Histidine-containing phosphotransfer domain, HPT domain"/>
    <property type="match status" value="1"/>
</dbReference>
<comment type="caution">
    <text evidence="4">The sequence shown here is derived from an EMBL/GenBank/DDBJ whole genome shotgun (WGS) entry which is preliminary data.</text>
</comment>
<evidence type="ECO:0000256" key="2">
    <source>
        <dbReference type="RuleBase" id="RU369004"/>
    </source>
</evidence>
<evidence type="ECO:0000256" key="1">
    <source>
        <dbReference type="ARBA" id="ARBA00023012"/>
    </source>
</evidence>
<evidence type="ECO:0000313" key="4">
    <source>
        <dbReference type="EMBL" id="KAI9195831.1"/>
    </source>
</evidence>
<dbReference type="GO" id="GO:0009927">
    <property type="term" value="F:histidine phosphotransfer kinase activity"/>
    <property type="evidence" value="ECO:0007669"/>
    <property type="project" value="UniProtKB-UniRule"/>
</dbReference>
<dbReference type="CDD" id="cd06222">
    <property type="entry name" value="RNase_H_like"/>
    <property type="match status" value="1"/>
</dbReference>
<protein>
    <recommendedName>
        <fullName evidence="2">Histidine-containing phosphotransfer protein</fullName>
    </recommendedName>
</protein>
<accession>A0AAD5JLL3</accession>
<evidence type="ECO:0000259" key="3">
    <source>
        <dbReference type="Pfam" id="PF13456"/>
    </source>
</evidence>
<keyword evidence="1 2" id="KW-0902">Two-component regulatory system</keyword>
<dbReference type="Proteomes" id="UP001064489">
    <property type="component" value="Chromosome 1"/>
</dbReference>
<name>A0AAD5JLL3_ACENE</name>
<dbReference type="GO" id="GO:0004523">
    <property type="term" value="F:RNA-DNA hybrid ribonuclease activity"/>
    <property type="evidence" value="ECO:0007669"/>
    <property type="project" value="InterPro"/>
</dbReference>
<dbReference type="InterPro" id="IPR012337">
    <property type="entry name" value="RNaseH-like_sf"/>
</dbReference>
<keyword evidence="5" id="KW-1185">Reference proteome</keyword>
<comment type="domain">
    <text evidence="2">Histidine-containing phosphotransfer domain (HPt) contains an active histidine that mediates the phosphotransfer.</text>
</comment>
<comment type="function">
    <text evidence="2">Functions as a two-component phosphorelay mediators between cytokinin sensor histidine kinases and response regulators (B-type ARRs). Plays an important role in propagating cytokinin signal transduction.</text>
</comment>
<gene>
    <name evidence="4" type="ORF">LWI28_018506</name>
</gene>
<dbReference type="InterPro" id="IPR036641">
    <property type="entry name" value="HPT_dom_sf"/>
</dbReference>
<dbReference type="PANTHER" id="PTHR28242">
    <property type="entry name" value="PHOSPHORELAY INTERMEDIATE PROTEIN YPD1"/>
    <property type="match status" value="1"/>
</dbReference>
<dbReference type="Gene3D" id="1.20.120.160">
    <property type="entry name" value="HPT domain"/>
    <property type="match status" value="1"/>
</dbReference>
<keyword evidence="2" id="KW-0932">Cytokinin signaling pathway</keyword>
<dbReference type="PANTHER" id="PTHR28242:SF30">
    <property type="entry name" value="HISTIDINE-CONTAINING PHOSPHOTRANSFER PROTEIN 2"/>
    <property type="match status" value="1"/>
</dbReference>
<reference evidence="4" key="1">
    <citation type="journal article" date="2022" name="Plant J.">
        <title>Strategies of tolerance reflected in two North American maple genomes.</title>
        <authorList>
            <person name="McEvoy S.L."/>
            <person name="Sezen U.U."/>
            <person name="Trouern-Trend A."/>
            <person name="McMahon S.M."/>
            <person name="Schaberg P.G."/>
            <person name="Yang J."/>
            <person name="Wegrzyn J.L."/>
            <person name="Swenson N.G."/>
        </authorList>
    </citation>
    <scope>NUCLEOTIDE SEQUENCE</scope>
    <source>
        <strain evidence="4">91603</strain>
    </source>
</reference>
<dbReference type="GO" id="GO:0005634">
    <property type="term" value="C:nucleus"/>
    <property type="evidence" value="ECO:0007669"/>
    <property type="project" value="UniProtKB-SubCell"/>
</dbReference>
<feature type="domain" description="RNase H type-1" evidence="3">
    <location>
        <begin position="187"/>
        <end position="258"/>
    </location>
</feature>
<dbReference type="GO" id="GO:0005829">
    <property type="term" value="C:cytosol"/>
    <property type="evidence" value="ECO:0007669"/>
    <property type="project" value="UniProtKB-SubCell"/>
</dbReference>
<dbReference type="SUPFAM" id="SSF53098">
    <property type="entry name" value="Ribonuclease H-like"/>
    <property type="match status" value="1"/>
</dbReference>
<dbReference type="InterPro" id="IPR045871">
    <property type="entry name" value="AHP1-5/YPD1"/>
</dbReference>
<evidence type="ECO:0000313" key="5">
    <source>
        <dbReference type="Proteomes" id="UP001064489"/>
    </source>
</evidence>
<dbReference type="GO" id="GO:0003676">
    <property type="term" value="F:nucleic acid binding"/>
    <property type="evidence" value="ECO:0007669"/>
    <property type="project" value="InterPro"/>
</dbReference>
<organism evidence="4 5">
    <name type="scientific">Acer negundo</name>
    <name type="common">Box elder</name>
    <dbReference type="NCBI Taxonomy" id="4023"/>
    <lineage>
        <taxon>Eukaryota</taxon>
        <taxon>Viridiplantae</taxon>
        <taxon>Streptophyta</taxon>
        <taxon>Embryophyta</taxon>
        <taxon>Tracheophyta</taxon>
        <taxon>Spermatophyta</taxon>
        <taxon>Magnoliopsida</taxon>
        <taxon>eudicotyledons</taxon>
        <taxon>Gunneridae</taxon>
        <taxon>Pentapetalae</taxon>
        <taxon>rosids</taxon>
        <taxon>malvids</taxon>
        <taxon>Sapindales</taxon>
        <taxon>Sapindaceae</taxon>
        <taxon>Hippocastanoideae</taxon>
        <taxon>Acereae</taxon>
        <taxon>Acer</taxon>
    </lineage>
</organism>
<dbReference type="GO" id="GO:0009736">
    <property type="term" value="P:cytokinin-activated signaling pathway"/>
    <property type="evidence" value="ECO:0007669"/>
    <property type="project" value="UniProtKB-KW"/>
</dbReference>